<organism evidence="2 3">
    <name type="scientific">Bordetella flabilis</name>
    <dbReference type="NCBI Taxonomy" id="463014"/>
    <lineage>
        <taxon>Bacteria</taxon>
        <taxon>Pseudomonadati</taxon>
        <taxon>Pseudomonadota</taxon>
        <taxon>Betaproteobacteria</taxon>
        <taxon>Burkholderiales</taxon>
        <taxon>Alcaligenaceae</taxon>
        <taxon>Bordetella</taxon>
    </lineage>
</organism>
<dbReference type="InterPro" id="IPR050075">
    <property type="entry name" value="LeuD"/>
</dbReference>
<dbReference type="SUPFAM" id="SSF52016">
    <property type="entry name" value="LeuD/IlvD-like"/>
    <property type="match status" value="1"/>
</dbReference>
<dbReference type="InterPro" id="IPR015928">
    <property type="entry name" value="Aconitase/3IPM_dehydase_swvl"/>
</dbReference>
<evidence type="ECO:0000256" key="1">
    <source>
        <dbReference type="ARBA" id="ARBA00023239"/>
    </source>
</evidence>
<dbReference type="OrthoDB" id="8717467at2"/>
<keyword evidence="3" id="KW-1185">Reference proteome</keyword>
<keyword evidence="1" id="KW-0456">Lyase</keyword>
<dbReference type="Gene3D" id="3.20.19.10">
    <property type="entry name" value="Aconitase, domain 4"/>
    <property type="match status" value="1"/>
</dbReference>
<proteinExistence type="predicted"/>
<dbReference type="PANTHER" id="PTHR43345:SF2">
    <property type="entry name" value="3-ISOPROPYLMALATE DEHYDRATASE SMALL SUBUNIT 1"/>
    <property type="match status" value="1"/>
</dbReference>
<name>A0A193GDL6_9BORD</name>
<dbReference type="GO" id="GO:0016829">
    <property type="term" value="F:lyase activity"/>
    <property type="evidence" value="ECO:0007669"/>
    <property type="project" value="UniProtKB-KW"/>
</dbReference>
<dbReference type="AlphaFoldDB" id="A0A193GDL6"/>
<dbReference type="RefSeq" id="WP_066658942.1">
    <property type="nucleotide sequence ID" value="NZ_CBCSCL010000009.1"/>
</dbReference>
<sequence length="183" mass="19861">MHDFQWTLRGRCYKLGHDVPHPGGVIPARFITAREMDPAVLVPHLFSETDPGFAERSRPGDIIVTGRNFGMGPKGNGYVAMHALGLGLVCESMSVQAYRAAISTGLRVLNHCEGITSVCETGDDLEVDFRSGALVNHTRGVALMLPPVPAALRELVARGGNEGWLRHWWLDRQEQPQAGAGPA</sequence>
<protein>
    <recommendedName>
        <fullName evidence="4">Aconitase A/isopropylmalate dehydratase small subunit swivel domain-containing protein</fullName>
    </recommendedName>
</protein>
<accession>A0A193GDL6</accession>
<dbReference type="PANTHER" id="PTHR43345">
    <property type="entry name" value="3-ISOPROPYLMALATE DEHYDRATASE SMALL SUBUNIT 2-RELATED-RELATED"/>
    <property type="match status" value="1"/>
</dbReference>
<evidence type="ECO:0008006" key="4">
    <source>
        <dbReference type="Google" id="ProtNLM"/>
    </source>
</evidence>
<dbReference type="EMBL" id="CP016172">
    <property type="protein sequence ID" value="ANN78127.1"/>
    <property type="molecule type" value="Genomic_DNA"/>
</dbReference>
<evidence type="ECO:0000313" key="2">
    <source>
        <dbReference type="EMBL" id="ANN78127.1"/>
    </source>
</evidence>
<dbReference type="Proteomes" id="UP000091926">
    <property type="component" value="Chromosome"/>
</dbReference>
<reference evidence="2 3" key="1">
    <citation type="submission" date="2016-06" db="EMBL/GenBank/DDBJ databases">
        <title>Complete genome sequences of Bordetella bronchialis and Bordetella flabilis.</title>
        <authorList>
            <person name="LiPuma J.J."/>
            <person name="Spilker T."/>
        </authorList>
    </citation>
    <scope>NUCLEOTIDE SEQUENCE [LARGE SCALE GENOMIC DNA]</scope>
    <source>
        <strain evidence="2 3">AU10664</strain>
    </source>
</reference>
<evidence type="ECO:0000313" key="3">
    <source>
        <dbReference type="Proteomes" id="UP000091926"/>
    </source>
</evidence>
<gene>
    <name evidence="2" type="ORF">BAU07_14405</name>
</gene>
<dbReference type="STRING" id="463014.BAU07_14405"/>
<dbReference type="KEGG" id="bfz:BAU07_14405"/>